<dbReference type="InterPro" id="IPR029068">
    <property type="entry name" value="Glyas_Bleomycin-R_OHBP_Dase"/>
</dbReference>
<dbReference type="SMR" id="A0A0E0NTB3"/>
<feature type="compositionally biased region" description="Basic residues" evidence="1">
    <location>
        <begin position="18"/>
        <end position="30"/>
    </location>
</feature>
<dbReference type="EnsemblPlants" id="ORUFI03G13120.1">
    <property type="protein sequence ID" value="ORUFI03G13120.1"/>
    <property type="gene ID" value="ORUFI03G13120"/>
</dbReference>
<reference evidence="4" key="1">
    <citation type="submission" date="2013-06" db="EMBL/GenBank/DDBJ databases">
        <authorList>
            <person name="Zhao Q."/>
        </authorList>
    </citation>
    <scope>NUCLEOTIDE SEQUENCE</scope>
    <source>
        <strain evidence="4">cv. W1943</strain>
    </source>
</reference>
<dbReference type="PROSITE" id="PS51819">
    <property type="entry name" value="VOC"/>
    <property type="match status" value="1"/>
</dbReference>
<dbReference type="Gene3D" id="3.10.180.10">
    <property type="entry name" value="2,3-Dihydroxybiphenyl 1,2-Dioxygenase, domain 1"/>
    <property type="match status" value="1"/>
</dbReference>
<accession>A0A0E0NTB3</accession>
<evidence type="ECO:0000256" key="1">
    <source>
        <dbReference type="SAM" id="MobiDB-lite"/>
    </source>
</evidence>
<evidence type="ECO:0000259" key="2">
    <source>
        <dbReference type="PROSITE" id="PS51819"/>
    </source>
</evidence>
<dbReference type="PANTHER" id="PTHR21366:SF22">
    <property type="entry name" value="VOC DOMAIN-CONTAINING PROTEIN"/>
    <property type="match status" value="1"/>
</dbReference>
<keyword evidence="4" id="KW-1185">Reference proteome</keyword>
<dbReference type="SUPFAM" id="SSF54593">
    <property type="entry name" value="Glyoxalase/Bleomycin resistance protein/Dihydroxybiphenyl dioxygenase"/>
    <property type="match status" value="1"/>
</dbReference>
<dbReference type="InterPro" id="IPR004360">
    <property type="entry name" value="Glyas_Fos-R_dOase_dom"/>
</dbReference>
<feature type="compositionally biased region" description="Low complexity" evidence="1">
    <location>
        <begin position="31"/>
        <end position="42"/>
    </location>
</feature>
<protein>
    <recommendedName>
        <fullName evidence="2">VOC domain-containing protein</fullName>
    </recommendedName>
</protein>
<evidence type="ECO:0000313" key="3">
    <source>
        <dbReference type="EnsemblPlants" id="ORUFI03G13120.1"/>
    </source>
</evidence>
<dbReference type="Pfam" id="PF00903">
    <property type="entry name" value="Glyoxalase"/>
    <property type="match status" value="1"/>
</dbReference>
<organism evidence="3 4">
    <name type="scientific">Oryza rufipogon</name>
    <name type="common">Brownbeard rice</name>
    <name type="synonym">Asian wild rice</name>
    <dbReference type="NCBI Taxonomy" id="4529"/>
    <lineage>
        <taxon>Eukaryota</taxon>
        <taxon>Viridiplantae</taxon>
        <taxon>Streptophyta</taxon>
        <taxon>Embryophyta</taxon>
        <taxon>Tracheophyta</taxon>
        <taxon>Spermatophyta</taxon>
        <taxon>Magnoliopsida</taxon>
        <taxon>Liliopsida</taxon>
        <taxon>Poales</taxon>
        <taxon>Poaceae</taxon>
        <taxon>BOP clade</taxon>
        <taxon>Oryzoideae</taxon>
        <taxon>Oryzeae</taxon>
        <taxon>Oryzinae</taxon>
        <taxon>Oryza</taxon>
    </lineage>
</organism>
<dbReference type="AlphaFoldDB" id="A0A0E0NTB3"/>
<sequence>MTMTMSNEQGKPEANVRGGRRSGHRVHARHLPGLPTLAAAPARTNGSSWAPGKTEHCTAQHKRRLQAVRDKPQQASVMASEGAVSPAFAYTVVYVKDVAKSAAFYSAAFGYTVRRLDQSHKWAELESGTTTIAFTPLHQRETDALTGAVQLPDSAGERGPVEICFDYADVDAAYRRAVDSGAVPVSPPEQKSWGQKVGYVRDIDGIIVRMGSHVRA</sequence>
<dbReference type="Proteomes" id="UP000008022">
    <property type="component" value="Unassembled WGS sequence"/>
</dbReference>
<feature type="region of interest" description="Disordered" evidence="1">
    <location>
        <begin position="1"/>
        <end position="58"/>
    </location>
</feature>
<dbReference type="InterPro" id="IPR050383">
    <property type="entry name" value="GlyoxalaseI/FosfomycinResist"/>
</dbReference>
<proteinExistence type="predicted"/>
<dbReference type="CDD" id="cd07264">
    <property type="entry name" value="VOC_like"/>
    <property type="match status" value="1"/>
</dbReference>
<feature type="domain" description="VOC" evidence="2">
    <location>
        <begin position="87"/>
        <end position="213"/>
    </location>
</feature>
<dbReference type="OMA" id="MTMSNEQ"/>
<dbReference type="HOGENOM" id="CLU_1306605_0_0_1"/>
<dbReference type="InterPro" id="IPR037523">
    <property type="entry name" value="VOC_core"/>
</dbReference>
<dbReference type="PANTHER" id="PTHR21366">
    <property type="entry name" value="GLYOXALASE FAMILY PROTEIN"/>
    <property type="match status" value="1"/>
</dbReference>
<evidence type="ECO:0000313" key="4">
    <source>
        <dbReference type="Proteomes" id="UP000008022"/>
    </source>
</evidence>
<name>A0A0E0NTB3_ORYRU</name>
<dbReference type="eggNOG" id="ENOG502RZNE">
    <property type="taxonomic scope" value="Eukaryota"/>
</dbReference>
<dbReference type="Gramene" id="ORUFI03G13120.1">
    <property type="protein sequence ID" value="ORUFI03G13120.1"/>
    <property type="gene ID" value="ORUFI03G13120"/>
</dbReference>
<reference evidence="3" key="2">
    <citation type="submission" date="2015-06" db="UniProtKB">
        <authorList>
            <consortium name="EnsemblPlants"/>
        </authorList>
    </citation>
    <scope>IDENTIFICATION</scope>
</reference>